<gene>
    <name evidence="1" type="ORF">MHY01S_24820</name>
</gene>
<sequence length="96" mass="10901">MLERLTEQFLEDEALTDGLSDEDASELVGWLIGIVEDLEAESSEMSEQYVGQLKRLGHELARIARRYSVPIEELIDLIEVAWEEPGQEQSPKPMQA</sequence>
<protein>
    <submittedName>
        <fullName evidence="1">Uncharacterized protein</fullName>
    </submittedName>
</protein>
<reference evidence="1 2" key="1">
    <citation type="submission" date="2019-07" db="EMBL/GenBank/DDBJ databases">
        <title>Whole genome shotgun sequence of Meiothermus hypogaeus NBRC 106114.</title>
        <authorList>
            <person name="Hosoyama A."/>
            <person name="Uohara A."/>
            <person name="Ohji S."/>
            <person name="Ichikawa N."/>
        </authorList>
    </citation>
    <scope>NUCLEOTIDE SEQUENCE [LARGE SCALE GENOMIC DNA]</scope>
    <source>
        <strain evidence="1 2">NBRC 106114</strain>
    </source>
</reference>
<dbReference type="Proteomes" id="UP000321197">
    <property type="component" value="Unassembled WGS sequence"/>
</dbReference>
<proteinExistence type="predicted"/>
<evidence type="ECO:0000313" key="1">
    <source>
        <dbReference type="EMBL" id="GEM84316.1"/>
    </source>
</evidence>
<dbReference type="OrthoDB" id="26327at2"/>
<dbReference type="RefSeq" id="WP_119340362.1">
    <property type="nucleotide sequence ID" value="NZ_BJXL01000091.1"/>
</dbReference>
<name>A0A511R5M7_9DEIN</name>
<dbReference type="AlphaFoldDB" id="A0A511R5M7"/>
<comment type="caution">
    <text evidence="1">The sequence shown here is derived from an EMBL/GenBank/DDBJ whole genome shotgun (WGS) entry which is preliminary data.</text>
</comment>
<evidence type="ECO:0000313" key="2">
    <source>
        <dbReference type="Proteomes" id="UP000321197"/>
    </source>
</evidence>
<accession>A0A511R5M7</accession>
<organism evidence="1 2">
    <name type="scientific">Meiothermus hypogaeus NBRC 106114</name>
    <dbReference type="NCBI Taxonomy" id="1227553"/>
    <lineage>
        <taxon>Bacteria</taxon>
        <taxon>Thermotogati</taxon>
        <taxon>Deinococcota</taxon>
        <taxon>Deinococci</taxon>
        <taxon>Thermales</taxon>
        <taxon>Thermaceae</taxon>
        <taxon>Meiothermus</taxon>
    </lineage>
</organism>
<dbReference type="EMBL" id="BJXL01000091">
    <property type="protein sequence ID" value="GEM84316.1"/>
    <property type="molecule type" value="Genomic_DNA"/>
</dbReference>